<sequence>MDGSHCCMDCGAVLQADDGHDLCPTCMGRDHLVEAPSENPCMNCSVMPRVLRVARLAQLCPQDDADLPPSGQVAPLRRSKRRGETTASLPPSRRKRAKSDQGLATRFEQLSTELAEIKSLLQTHHSDASLPTAGLSSPPMPDLSVEEDVLSLAASASQFRNEGEVRSSQASQSAVGEPSDSSK</sequence>
<feature type="region of interest" description="Disordered" evidence="1">
    <location>
        <begin position="62"/>
        <end position="103"/>
    </location>
</feature>
<dbReference type="Proteomes" id="UP001482620">
    <property type="component" value="Unassembled WGS sequence"/>
</dbReference>
<dbReference type="EMBL" id="JAHRIQ010048732">
    <property type="protein sequence ID" value="MEQ2237320.1"/>
    <property type="molecule type" value="Genomic_DNA"/>
</dbReference>
<accession>A0ABV0TYH9</accession>
<feature type="region of interest" description="Disordered" evidence="1">
    <location>
        <begin position="156"/>
        <end position="183"/>
    </location>
</feature>
<keyword evidence="3" id="KW-1185">Reference proteome</keyword>
<proteinExistence type="predicted"/>
<reference evidence="2 3" key="1">
    <citation type="submission" date="2021-06" db="EMBL/GenBank/DDBJ databases">
        <authorList>
            <person name="Palmer J.M."/>
        </authorList>
    </citation>
    <scope>NUCLEOTIDE SEQUENCE [LARGE SCALE GENOMIC DNA]</scope>
    <source>
        <strain evidence="3">if_2019</strain>
        <tissue evidence="2">Muscle</tissue>
    </source>
</reference>
<organism evidence="2 3">
    <name type="scientific">Ilyodon furcidens</name>
    <name type="common">goldbreast splitfin</name>
    <dbReference type="NCBI Taxonomy" id="33524"/>
    <lineage>
        <taxon>Eukaryota</taxon>
        <taxon>Metazoa</taxon>
        <taxon>Chordata</taxon>
        <taxon>Craniata</taxon>
        <taxon>Vertebrata</taxon>
        <taxon>Euteleostomi</taxon>
        <taxon>Actinopterygii</taxon>
        <taxon>Neopterygii</taxon>
        <taxon>Teleostei</taxon>
        <taxon>Neoteleostei</taxon>
        <taxon>Acanthomorphata</taxon>
        <taxon>Ovalentaria</taxon>
        <taxon>Atherinomorphae</taxon>
        <taxon>Cyprinodontiformes</taxon>
        <taxon>Goodeidae</taxon>
        <taxon>Ilyodon</taxon>
    </lineage>
</organism>
<comment type="caution">
    <text evidence="2">The sequence shown here is derived from an EMBL/GenBank/DDBJ whole genome shotgun (WGS) entry which is preliminary data.</text>
</comment>
<evidence type="ECO:0000313" key="2">
    <source>
        <dbReference type="EMBL" id="MEQ2237320.1"/>
    </source>
</evidence>
<evidence type="ECO:0000313" key="3">
    <source>
        <dbReference type="Proteomes" id="UP001482620"/>
    </source>
</evidence>
<protein>
    <submittedName>
        <fullName evidence="2">Uncharacterized protein</fullName>
    </submittedName>
</protein>
<gene>
    <name evidence="2" type="ORF">ILYODFUR_021986</name>
</gene>
<evidence type="ECO:0000256" key="1">
    <source>
        <dbReference type="SAM" id="MobiDB-lite"/>
    </source>
</evidence>
<name>A0ABV0TYH9_9TELE</name>